<keyword evidence="4" id="KW-0418">Kinase</keyword>
<feature type="region of interest" description="Disordered" evidence="2">
    <location>
        <begin position="296"/>
        <end position="332"/>
    </location>
</feature>
<sequence>LEYVHSKNYIHRDVKPDNFLVGLGKDRGTIYIIDFGLAKKYRDESSHEHIKFCDQKGITGTVRYSSINTHFGLEQSRRDDMESLAFNLVYLMNGSLPWQGIRGQDRHDKYKRIGRMKIGYRVEELCKGLPHEFVTYFNYVRNLQFEEEPDYNYLRSLFRDVMRREGYQYDQQFDWTIGSDSEWESKFRKQRRRESEQSFLENYNEKHRNREKIRQQNKLEGIEGSEDTESTQFSNSIERNKQQRRLQKLKDKDRQDRLIDYNRKVQTWGRPEEKEMDQVAFQMKEKELELEMLKEREQQLEREKERQKEQERLEREKEKEKYRQEKERQEKE</sequence>
<dbReference type="InterPro" id="IPR000719">
    <property type="entry name" value="Prot_kinase_dom"/>
</dbReference>
<feature type="non-terminal residue" evidence="4">
    <location>
        <position position="1"/>
    </location>
</feature>
<dbReference type="EMBL" id="SNRW01000339">
    <property type="protein sequence ID" value="KAA6401746.1"/>
    <property type="molecule type" value="Genomic_DNA"/>
</dbReference>
<dbReference type="InterPro" id="IPR011009">
    <property type="entry name" value="Kinase-like_dom_sf"/>
</dbReference>
<dbReference type="Gene3D" id="1.10.510.10">
    <property type="entry name" value="Transferase(Phosphotransferase) domain 1"/>
    <property type="match status" value="1"/>
</dbReference>
<accession>A0A5J4X4T2</accession>
<reference evidence="4 5" key="1">
    <citation type="submission" date="2019-03" db="EMBL/GenBank/DDBJ databases">
        <title>Single cell metagenomics reveals metabolic interactions within the superorganism composed of flagellate Streblomastix strix and complex community of Bacteroidetes bacteria on its surface.</title>
        <authorList>
            <person name="Treitli S.C."/>
            <person name="Kolisko M."/>
            <person name="Husnik F."/>
            <person name="Keeling P."/>
            <person name="Hampl V."/>
        </authorList>
    </citation>
    <scope>NUCLEOTIDE SEQUENCE [LARGE SCALE GENOMIC DNA]</scope>
    <source>
        <strain evidence="4">ST1C</strain>
    </source>
</reference>
<dbReference type="Proteomes" id="UP000324800">
    <property type="component" value="Unassembled WGS sequence"/>
</dbReference>
<feature type="compositionally biased region" description="Basic and acidic residues" evidence="2">
    <location>
        <begin position="203"/>
        <end position="214"/>
    </location>
</feature>
<dbReference type="InterPro" id="IPR008271">
    <property type="entry name" value="Ser/Thr_kinase_AS"/>
</dbReference>
<dbReference type="Pfam" id="PF00069">
    <property type="entry name" value="Pkinase"/>
    <property type="match status" value="1"/>
</dbReference>
<organism evidence="4 5">
    <name type="scientific">Streblomastix strix</name>
    <dbReference type="NCBI Taxonomy" id="222440"/>
    <lineage>
        <taxon>Eukaryota</taxon>
        <taxon>Metamonada</taxon>
        <taxon>Preaxostyla</taxon>
        <taxon>Oxymonadida</taxon>
        <taxon>Streblomastigidae</taxon>
        <taxon>Streblomastix</taxon>
    </lineage>
</organism>
<evidence type="ECO:0000259" key="3">
    <source>
        <dbReference type="PROSITE" id="PS50011"/>
    </source>
</evidence>
<proteinExistence type="predicted"/>
<dbReference type="PROSITE" id="PS50011">
    <property type="entry name" value="PROTEIN_KINASE_DOM"/>
    <property type="match status" value="1"/>
</dbReference>
<dbReference type="EC" id="2.7.11.1" evidence="1"/>
<dbReference type="AlphaFoldDB" id="A0A5J4X4T2"/>
<name>A0A5J4X4T2_9EUKA</name>
<gene>
    <name evidence="4" type="ORF">EZS28_002718</name>
</gene>
<feature type="region of interest" description="Disordered" evidence="2">
    <location>
        <begin position="194"/>
        <end position="251"/>
    </location>
</feature>
<dbReference type="PROSITE" id="PS00108">
    <property type="entry name" value="PROTEIN_KINASE_ST"/>
    <property type="match status" value="1"/>
</dbReference>
<keyword evidence="4" id="KW-0808">Transferase</keyword>
<evidence type="ECO:0000256" key="1">
    <source>
        <dbReference type="ARBA" id="ARBA00012513"/>
    </source>
</evidence>
<dbReference type="OrthoDB" id="5800476at2759"/>
<dbReference type="PANTHER" id="PTHR11909">
    <property type="entry name" value="CASEIN KINASE-RELATED"/>
    <property type="match status" value="1"/>
</dbReference>
<dbReference type="GO" id="GO:0004674">
    <property type="term" value="F:protein serine/threonine kinase activity"/>
    <property type="evidence" value="ECO:0007669"/>
    <property type="project" value="UniProtKB-EC"/>
</dbReference>
<comment type="caution">
    <text evidence="4">The sequence shown here is derived from an EMBL/GenBank/DDBJ whole genome shotgun (WGS) entry which is preliminary data.</text>
</comment>
<dbReference type="InterPro" id="IPR050235">
    <property type="entry name" value="CK1_Ser-Thr_kinase"/>
</dbReference>
<evidence type="ECO:0000256" key="2">
    <source>
        <dbReference type="SAM" id="MobiDB-lite"/>
    </source>
</evidence>
<dbReference type="SUPFAM" id="SSF56112">
    <property type="entry name" value="Protein kinase-like (PK-like)"/>
    <property type="match status" value="1"/>
</dbReference>
<evidence type="ECO:0000313" key="5">
    <source>
        <dbReference type="Proteomes" id="UP000324800"/>
    </source>
</evidence>
<feature type="domain" description="Protein kinase" evidence="3">
    <location>
        <begin position="1"/>
        <end position="158"/>
    </location>
</feature>
<protein>
    <recommendedName>
        <fullName evidence="1">non-specific serine/threonine protein kinase</fullName>
        <ecNumber evidence="1">2.7.11.1</ecNumber>
    </recommendedName>
</protein>
<dbReference type="GO" id="GO:0005524">
    <property type="term" value="F:ATP binding"/>
    <property type="evidence" value="ECO:0007669"/>
    <property type="project" value="InterPro"/>
</dbReference>
<evidence type="ECO:0000313" key="4">
    <source>
        <dbReference type="EMBL" id="KAA6401746.1"/>
    </source>
</evidence>